<comment type="caution">
    <text evidence="2">The sequence shown here is derived from an EMBL/GenBank/DDBJ whole genome shotgun (WGS) entry which is preliminary data.</text>
</comment>
<dbReference type="Proteomes" id="UP000219922">
    <property type="component" value="Unassembled WGS sequence"/>
</dbReference>
<dbReference type="EMBL" id="NVMX01000325">
    <property type="protein sequence ID" value="PDZ93911.1"/>
    <property type="molecule type" value="Genomic_DNA"/>
</dbReference>
<evidence type="ECO:0000259" key="1">
    <source>
        <dbReference type="SMART" id="SM00860"/>
    </source>
</evidence>
<evidence type="ECO:0000313" key="2">
    <source>
        <dbReference type="EMBL" id="PDZ93911.1"/>
    </source>
</evidence>
<accession>A0A9X6SRS2</accession>
<gene>
    <name evidence="2" type="ORF">CON36_36680</name>
</gene>
<dbReference type="RefSeq" id="WP_098007458.1">
    <property type="nucleotide sequence ID" value="NZ_NVMX01000325.1"/>
</dbReference>
<dbReference type="Gene3D" id="3.40.1580.10">
    <property type="entry name" value="SMI1/KNR4-like"/>
    <property type="match status" value="1"/>
</dbReference>
<feature type="domain" description="Knr4/Smi1-like" evidence="1">
    <location>
        <begin position="28"/>
        <end position="157"/>
    </location>
</feature>
<sequence>MKSSAAIFTQIGNIIQKLNEKNIRLNPVLTEEEIKNFEDTHKVILPEEYRDFLKFVGNGGPGPYYGLIPLQKSEVEFVNNDDLKDELQTEIFEGEFLQLSHEGCGYYYVLALTGEESGNIWNDSRAASYGMHQVKYGFGHYTIPYGFLDWYEHWIDSGAKGMEEMISNLNNNN</sequence>
<dbReference type="AlphaFoldDB" id="A0A9X6SRS2"/>
<dbReference type="InterPro" id="IPR018958">
    <property type="entry name" value="Knr4/Smi1-like_dom"/>
</dbReference>
<dbReference type="SUPFAM" id="SSF160631">
    <property type="entry name" value="SMI1/KNR4-like"/>
    <property type="match status" value="1"/>
</dbReference>
<reference evidence="2 3" key="1">
    <citation type="submission" date="2017-09" db="EMBL/GenBank/DDBJ databases">
        <title>Large-scale bioinformatics analysis of Bacillus genomes uncovers conserved roles of natural products in bacterial physiology.</title>
        <authorList>
            <consortium name="Agbiome Team Llc"/>
            <person name="Bleich R.M."/>
            <person name="Grubbs K.J."/>
            <person name="Santa Maria K.C."/>
            <person name="Allen S.E."/>
            <person name="Farag S."/>
            <person name="Shank E.A."/>
            <person name="Bowers A."/>
        </authorList>
    </citation>
    <scope>NUCLEOTIDE SEQUENCE [LARGE SCALE GENOMIC DNA]</scope>
    <source>
        <strain evidence="2 3">AFS092789</strain>
    </source>
</reference>
<organism evidence="2 3">
    <name type="scientific">Bacillus cereus</name>
    <dbReference type="NCBI Taxonomy" id="1396"/>
    <lineage>
        <taxon>Bacteria</taxon>
        <taxon>Bacillati</taxon>
        <taxon>Bacillota</taxon>
        <taxon>Bacilli</taxon>
        <taxon>Bacillales</taxon>
        <taxon>Bacillaceae</taxon>
        <taxon>Bacillus</taxon>
        <taxon>Bacillus cereus group</taxon>
    </lineage>
</organism>
<proteinExistence type="predicted"/>
<name>A0A9X6SRS2_BACCE</name>
<protein>
    <recommendedName>
        <fullName evidence="1">Knr4/Smi1-like domain-containing protein</fullName>
    </recommendedName>
</protein>
<dbReference type="InterPro" id="IPR037883">
    <property type="entry name" value="Knr4/Smi1-like_sf"/>
</dbReference>
<evidence type="ECO:0000313" key="3">
    <source>
        <dbReference type="Proteomes" id="UP000219922"/>
    </source>
</evidence>
<dbReference type="Pfam" id="PF09346">
    <property type="entry name" value="SMI1_KNR4"/>
    <property type="match status" value="1"/>
</dbReference>
<dbReference type="SMART" id="SM00860">
    <property type="entry name" value="SMI1_KNR4"/>
    <property type="match status" value="1"/>
</dbReference>